<dbReference type="PANTHER" id="PTHR13377">
    <property type="entry name" value="PLACENTAL PROTEIN 6"/>
    <property type="match status" value="1"/>
</dbReference>
<dbReference type="InterPro" id="IPR035952">
    <property type="entry name" value="Rhomboid-like_sf"/>
</dbReference>
<keyword evidence="3 6" id="KW-1133">Transmembrane helix</keyword>
<dbReference type="FunFam" id="1.20.1540.10:FF:000004">
    <property type="entry name" value="Transmembrane protein 115"/>
    <property type="match status" value="1"/>
</dbReference>
<dbReference type="AlphaFoldDB" id="A0ABD1YGX5"/>
<feature type="region of interest" description="Disordered" evidence="5">
    <location>
        <begin position="331"/>
        <end position="389"/>
    </location>
</feature>
<evidence type="ECO:0000256" key="5">
    <source>
        <dbReference type="SAM" id="MobiDB-lite"/>
    </source>
</evidence>
<dbReference type="SUPFAM" id="SSF144091">
    <property type="entry name" value="Rhomboid-like"/>
    <property type="match status" value="1"/>
</dbReference>
<evidence type="ECO:0000256" key="6">
    <source>
        <dbReference type="SAM" id="Phobius"/>
    </source>
</evidence>
<evidence type="ECO:0000256" key="3">
    <source>
        <dbReference type="ARBA" id="ARBA00022989"/>
    </source>
</evidence>
<dbReference type="SMART" id="SM01160">
    <property type="entry name" value="DUF1751"/>
    <property type="match status" value="1"/>
</dbReference>
<comment type="caution">
    <text evidence="7">The sequence shown here is derived from an EMBL/GenBank/DDBJ whole genome shotgun (WGS) entry which is preliminary data.</text>
</comment>
<evidence type="ECO:0000256" key="1">
    <source>
        <dbReference type="ARBA" id="ARBA00004141"/>
    </source>
</evidence>
<name>A0ABD1YGX5_9MARC</name>
<feature type="transmembrane region" description="Helical" evidence="6">
    <location>
        <begin position="259"/>
        <end position="277"/>
    </location>
</feature>
<feature type="compositionally biased region" description="Basic residues" evidence="5">
    <location>
        <begin position="59"/>
        <end position="68"/>
    </location>
</feature>
<organism evidence="7 8">
    <name type="scientific">Riccia fluitans</name>
    <dbReference type="NCBI Taxonomy" id="41844"/>
    <lineage>
        <taxon>Eukaryota</taxon>
        <taxon>Viridiplantae</taxon>
        <taxon>Streptophyta</taxon>
        <taxon>Embryophyta</taxon>
        <taxon>Marchantiophyta</taxon>
        <taxon>Marchantiopsida</taxon>
        <taxon>Marchantiidae</taxon>
        <taxon>Marchantiales</taxon>
        <taxon>Ricciaceae</taxon>
        <taxon>Riccia</taxon>
    </lineage>
</organism>
<reference evidence="7 8" key="1">
    <citation type="submission" date="2024-09" db="EMBL/GenBank/DDBJ databases">
        <title>Chromosome-scale assembly of Riccia fluitans.</title>
        <authorList>
            <person name="Paukszto L."/>
            <person name="Sawicki J."/>
            <person name="Karawczyk K."/>
            <person name="Piernik-Szablinska J."/>
            <person name="Szczecinska M."/>
            <person name="Mazdziarz M."/>
        </authorList>
    </citation>
    <scope>NUCLEOTIDE SEQUENCE [LARGE SCALE GENOMIC DNA]</scope>
    <source>
        <strain evidence="7">Rf_01</strain>
        <tissue evidence="7">Aerial parts of the thallus</tissue>
    </source>
</reference>
<dbReference type="PANTHER" id="PTHR13377:SF3">
    <property type="entry name" value="TRANSMEMBRANE PROTEIN 115"/>
    <property type="match status" value="1"/>
</dbReference>
<dbReference type="Gene3D" id="1.20.1540.10">
    <property type="entry name" value="Rhomboid-like"/>
    <property type="match status" value="1"/>
</dbReference>
<dbReference type="EMBL" id="JBHFFA010000004">
    <property type="protein sequence ID" value="KAL2629910.1"/>
    <property type="molecule type" value="Genomic_DNA"/>
</dbReference>
<sequence length="389" mass="42705">MRDSLSFFSLSDKPTIEQQCLPACVREELLSGRGGSGGVTKSLAEEEEAVKPNDTSEKRGKKRKRRRRSGEELKMSTPSLPGVMGLGFTKLSKGLAAVLAGGFIIAKALPFTVDYLALVPGKTIPFVWNVITAGYLEYTLIGLVVSIAGLLFFGRLLEPVWGSKEFVKFIAFTNFFTAICTFVISIFLYYVTGHENLLYSPTAGFHGVLAGFLVAVKQTFPDYEINAGQVVRLRAKWLSSLLVLVALLAGFFLDDPIIYVPFIIFGTYGSWIYLRFFQRRSEANFKGDASDEFAFDTFFPEVFSPAVKPISAVCGKVFCGRRVQNDEAQDSDYVLGGKPLPGSDPAEATRRRERGARALEERLSAASKADNDKSSTVVTLEPLGSEDNV</sequence>
<dbReference type="Proteomes" id="UP001605036">
    <property type="component" value="Unassembled WGS sequence"/>
</dbReference>
<keyword evidence="4 6" id="KW-0472">Membrane</keyword>
<protein>
    <recommendedName>
        <fullName evidence="9">Transmembrane protein 115</fullName>
    </recommendedName>
</protein>
<dbReference type="Pfam" id="PF08551">
    <property type="entry name" value="DUF1751"/>
    <property type="match status" value="1"/>
</dbReference>
<evidence type="ECO:0000313" key="7">
    <source>
        <dbReference type="EMBL" id="KAL2629910.1"/>
    </source>
</evidence>
<keyword evidence="8" id="KW-1185">Reference proteome</keyword>
<proteinExistence type="predicted"/>
<dbReference type="InterPro" id="IPR013861">
    <property type="entry name" value="TMEM115/Pdh1/Rbl19"/>
</dbReference>
<feature type="transmembrane region" description="Helical" evidence="6">
    <location>
        <begin position="197"/>
        <end position="216"/>
    </location>
</feature>
<evidence type="ECO:0008006" key="9">
    <source>
        <dbReference type="Google" id="ProtNLM"/>
    </source>
</evidence>
<feature type="transmembrane region" description="Helical" evidence="6">
    <location>
        <begin position="138"/>
        <end position="157"/>
    </location>
</feature>
<feature type="compositionally biased region" description="Basic and acidic residues" evidence="5">
    <location>
        <begin position="49"/>
        <end position="58"/>
    </location>
</feature>
<dbReference type="GO" id="GO:0016020">
    <property type="term" value="C:membrane"/>
    <property type="evidence" value="ECO:0007669"/>
    <property type="project" value="UniProtKB-SubCell"/>
</dbReference>
<feature type="region of interest" description="Disordered" evidence="5">
    <location>
        <begin position="30"/>
        <end position="76"/>
    </location>
</feature>
<gene>
    <name evidence="7" type="ORF">R1flu_014596</name>
</gene>
<evidence type="ECO:0000256" key="4">
    <source>
        <dbReference type="ARBA" id="ARBA00023136"/>
    </source>
</evidence>
<accession>A0ABD1YGX5</accession>
<keyword evidence="2 6" id="KW-0812">Transmembrane</keyword>
<evidence type="ECO:0000256" key="2">
    <source>
        <dbReference type="ARBA" id="ARBA00022692"/>
    </source>
</evidence>
<feature type="transmembrane region" description="Helical" evidence="6">
    <location>
        <begin position="237"/>
        <end position="253"/>
    </location>
</feature>
<comment type="subcellular location">
    <subcellularLocation>
        <location evidence="1">Membrane</location>
        <topology evidence="1">Multi-pass membrane protein</topology>
    </subcellularLocation>
</comment>
<feature type="transmembrane region" description="Helical" evidence="6">
    <location>
        <begin position="94"/>
        <end position="118"/>
    </location>
</feature>
<evidence type="ECO:0000313" key="8">
    <source>
        <dbReference type="Proteomes" id="UP001605036"/>
    </source>
</evidence>
<feature type="transmembrane region" description="Helical" evidence="6">
    <location>
        <begin position="169"/>
        <end position="191"/>
    </location>
</feature>
<feature type="compositionally biased region" description="Basic and acidic residues" evidence="5">
    <location>
        <begin position="347"/>
        <end position="373"/>
    </location>
</feature>